<feature type="binding site" evidence="4">
    <location>
        <position position="213"/>
    </location>
    <ligand>
        <name>a divalent metal cation</name>
        <dbReference type="ChEBI" id="CHEBI:60240"/>
        <label>1</label>
    </ligand>
</feature>
<feature type="binding site" evidence="4">
    <location>
        <position position="139"/>
    </location>
    <ligand>
        <name>a divalent metal cation</name>
        <dbReference type="ChEBI" id="CHEBI:60240"/>
        <label>2</label>
    </ligand>
</feature>
<feature type="binding site" evidence="4">
    <location>
        <position position="100"/>
    </location>
    <ligand>
        <name>a divalent metal cation</name>
        <dbReference type="ChEBI" id="CHEBI:60240"/>
        <label>1</label>
    </ligand>
</feature>
<dbReference type="PIRSF" id="PIRSF005902">
    <property type="entry name" value="DNase_TatD"/>
    <property type="match status" value="1"/>
</dbReference>
<organism evidence="5 6">
    <name type="scientific">Endozoicomonas elysicola</name>
    <dbReference type="NCBI Taxonomy" id="305900"/>
    <lineage>
        <taxon>Bacteria</taxon>
        <taxon>Pseudomonadati</taxon>
        <taxon>Pseudomonadota</taxon>
        <taxon>Gammaproteobacteria</taxon>
        <taxon>Oceanospirillales</taxon>
        <taxon>Endozoicomonadaceae</taxon>
        <taxon>Endozoicomonas</taxon>
    </lineage>
</organism>
<dbReference type="eggNOG" id="COG0084">
    <property type="taxonomic scope" value="Bacteria"/>
</dbReference>
<evidence type="ECO:0000256" key="2">
    <source>
        <dbReference type="ARBA" id="ARBA00022723"/>
    </source>
</evidence>
<dbReference type="InterPro" id="IPR018228">
    <property type="entry name" value="DNase_TatD-rel_CS"/>
</dbReference>
<reference evidence="5 6" key="1">
    <citation type="submission" date="2014-06" db="EMBL/GenBank/DDBJ databases">
        <title>Whole Genome Sequences of Three Symbiotic Endozoicomonas Bacteria.</title>
        <authorList>
            <person name="Neave M.J."/>
            <person name="Apprill A."/>
            <person name="Voolstra C.R."/>
        </authorList>
    </citation>
    <scope>NUCLEOTIDE SEQUENCE [LARGE SCALE GENOMIC DNA]</scope>
    <source>
        <strain evidence="5 6">DSM 22380</strain>
    </source>
</reference>
<dbReference type="PANTHER" id="PTHR46124:SF3">
    <property type="entry name" value="HYDROLASE"/>
    <property type="match status" value="1"/>
</dbReference>
<dbReference type="Pfam" id="PF01026">
    <property type="entry name" value="TatD_DNase"/>
    <property type="match status" value="1"/>
</dbReference>
<protein>
    <recommendedName>
        <fullName evidence="7">Hydrolase TatD</fullName>
    </recommendedName>
</protein>
<dbReference type="EMBL" id="JOJP01000001">
    <property type="protein sequence ID" value="KEI70901.1"/>
    <property type="molecule type" value="Genomic_DNA"/>
</dbReference>
<dbReference type="AlphaFoldDB" id="A0A081K9S5"/>
<gene>
    <name evidence="5" type="ORF">GV64_09230</name>
</gene>
<dbReference type="GO" id="GO:0005829">
    <property type="term" value="C:cytosol"/>
    <property type="evidence" value="ECO:0007669"/>
    <property type="project" value="TreeGrafter"/>
</dbReference>
<accession>A0A081K9S5</accession>
<keyword evidence="2 4" id="KW-0479">Metal-binding</keyword>
<keyword evidence="6" id="KW-1185">Reference proteome</keyword>
<feature type="binding site" evidence="4">
    <location>
        <position position="163"/>
    </location>
    <ligand>
        <name>a divalent metal cation</name>
        <dbReference type="ChEBI" id="CHEBI:60240"/>
        <label>2</label>
    </ligand>
</feature>
<dbReference type="GO" id="GO:0016788">
    <property type="term" value="F:hydrolase activity, acting on ester bonds"/>
    <property type="evidence" value="ECO:0007669"/>
    <property type="project" value="InterPro"/>
</dbReference>
<dbReference type="InterPro" id="IPR001130">
    <property type="entry name" value="TatD-like"/>
</dbReference>
<feature type="binding site" evidence="4">
    <location>
        <position position="9"/>
    </location>
    <ligand>
        <name>a divalent metal cation</name>
        <dbReference type="ChEBI" id="CHEBI:60240"/>
        <label>1</label>
    </ligand>
</feature>
<comment type="caution">
    <text evidence="5">The sequence shown here is derived from an EMBL/GenBank/DDBJ whole genome shotgun (WGS) entry which is preliminary data.</text>
</comment>
<evidence type="ECO:0000256" key="3">
    <source>
        <dbReference type="ARBA" id="ARBA00022801"/>
    </source>
</evidence>
<dbReference type="InterPro" id="IPR032466">
    <property type="entry name" value="Metal_Hydrolase"/>
</dbReference>
<comment type="similarity">
    <text evidence="1">Belongs to the metallo-dependent hydrolases superfamily. TatD-type hydrolase family.</text>
</comment>
<sequence>MSLFDSHCHLNFSDFDIDRVQVLNRSARKGVSNICIPATKHTEWLSLINESEVLSNESPVSIVTALGIHPWFISEHNLKHLDLLGKLLEKRPVRVVAIGETGLDFFDRNMTPQTKDKQLALFTGQVELACLHQMPLIIHSRKSHDDILKVLRRFKPESAGIIHAFSGSEQQAEEYLKLGFKLGFGGGITYPRASKTRHLAATLPIGSIVLETDAPDMPLNGYQGQRNEPGRVEHVAECLAELRGISLMEVAEATSHNCRTLFNI</sequence>
<dbReference type="Proteomes" id="UP000027997">
    <property type="component" value="Unassembled WGS sequence"/>
</dbReference>
<dbReference type="PANTHER" id="PTHR46124">
    <property type="entry name" value="D-AMINOACYL-TRNA DEACYLASE"/>
    <property type="match status" value="1"/>
</dbReference>
<dbReference type="FunFam" id="3.20.20.140:FF:000005">
    <property type="entry name" value="TatD family hydrolase"/>
    <property type="match status" value="1"/>
</dbReference>
<evidence type="ECO:0008006" key="7">
    <source>
        <dbReference type="Google" id="ProtNLM"/>
    </source>
</evidence>
<evidence type="ECO:0000313" key="6">
    <source>
        <dbReference type="Proteomes" id="UP000027997"/>
    </source>
</evidence>
<dbReference type="GO" id="GO:0046872">
    <property type="term" value="F:metal ion binding"/>
    <property type="evidence" value="ECO:0007669"/>
    <property type="project" value="UniProtKB-KW"/>
</dbReference>
<dbReference type="Gene3D" id="3.20.20.140">
    <property type="entry name" value="Metal-dependent hydrolases"/>
    <property type="match status" value="1"/>
</dbReference>
<dbReference type="PROSITE" id="PS01091">
    <property type="entry name" value="TATD_3"/>
    <property type="match status" value="1"/>
</dbReference>
<dbReference type="STRING" id="305900.GV64_09230"/>
<name>A0A081K9S5_9GAMM</name>
<dbReference type="SUPFAM" id="SSF51556">
    <property type="entry name" value="Metallo-dependent hydrolases"/>
    <property type="match status" value="1"/>
</dbReference>
<proteinExistence type="inferred from homology"/>
<evidence type="ECO:0000313" key="5">
    <source>
        <dbReference type="EMBL" id="KEI70901.1"/>
    </source>
</evidence>
<dbReference type="PROSITE" id="PS01137">
    <property type="entry name" value="TATD_1"/>
    <property type="match status" value="1"/>
</dbReference>
<evidence type="ECO:0000256" key="1">
    <source>
        <dbReference type="ARBA" id="ARBA00009275"/>
    </source>
</evidence>
<feature type="binding site" evidence="4">
    <location>
        <position position="7"/>
    </location>
    <ligand>
        <name>a divalent metal cation</name>
        <dbReference type="ChEBI" id="CHEBI:60240"/>
        <label>1</label>
    </ligand>
</feature>
<evidence type="ECO:0000256" key="4">
    <source>
        <dbReference type="PIRSR" id="PIRSR005902-1"/>
    </source>
</evidence>
<keyword evidence="3" id="KW-0378">Hydrolase</keyword>
<dbReference type="CDD" id="cd01310">
    <property type="entry name" value="TatD_DNAse"/>
    <property type="match status" value="1"/>
</dbReference>